<evidence type="ECO:0000256" key="2">
    <source>
        <dbReference type="ARBA" id="ARBA00022737"/>
    </source>
</evidence>
<organism evidence="3 4">
    <name type="scientific">Hondaea fermentalgiana</name>
    <dbReference type="NCBI Taxonomy" id="2315210"/>
    <lineage>
        <taxon>Eukaryota</taxon>
        <taxon>Sar</taxon>
        <taxon>Stramenopiles</taxon>
        <taxon>Bigyra</taxon>
        <taxon>Labyrinthulomycetes</taxon>
        <taxon>Thraustochytrida</taxon>
        <taxon>Thraustochytriidae</taxon>
        <taxon>Hondaea</taxon>
    </lineage>
</organism>
<dbReference type="PROSITE" id="PS51450">
    <property type="entry name" value="LRR"/>
    <property type="match status" value="3"/>
</dbReference>
<name>A0A2R5GGK3_9STRA</name>
<comment type="caution">
    <text evidence="3">The sequence shown here is derived from an EMBL/GenBank/DDBJ whole genome shotgun (WGS) entry which is preliminary data.</text>
</comment>
<dbReference type="InterPro" id="IPR050836">
    <property type="entry name" value="SDS22/Internalin_LRR"/>
</dbReference>
<dbReference type="PANTHER" id="PTHR46652">
    <property type="entry name" value="LEUCINE-RICH REPEAT AND IQ DOMAIN-CONTAINING PROTEIN 1-RELATED"/>
    <property type="match status" value="1"/>
</dbReference>
<keyword evidence="4" id="KW-1185">Reference proteome</keyword>
<dbReference type="InterPro" id="IPR025875">
    <property type="entry name" value="Leu-rich_rpt_4"/>
</dbReference>
<dbReference type="Proteomes" id="UP000241890">
    <property type="component" value="Unassembled WGS sequence"/>
</dbReference>
<protein>
    <submittedName>
        <fullName evidence="3">Protein phosphatase 1 regulatory subunit 42</fullName>
    </submittedName>
</protein>
<dbReference type="InterPro" id="IPR001611">
    <property type="entry name" value="Leu-rich_rpt"/>
</dbReference>
<dbReference type="Gene3D" id="3.80.10.10">
    <property type="entry name" value="Ribonuclease Inhibitor"/>
    <property type="match status" value="2"/>
</dbReference>
<sequence length="339" mass="38137">MVRKATTMRQHSTEEKAHFFEKITNLSLHGRRIRAIQNLHMCTNLRVLFLYNNCIERIENLSFAKNLTHLYLENNRIRRIEDLANLAHLTKLSLDGNCISTLEGLEGCSSLTELHLSNQRLELGQTFEFDPQSIAGLADSLQLLTIANSQVESIAPLGGLANLQILRASHNPHLAGGVDSLEELVKGCVFLQEVDFADTPLAATPNYRDTLIAKSEYVSLIDGKLVQPNQREQGFDSIADREHGRRRKQHIAQWLDLYDNEQQQPGFPSKFWFDALGDDPLYSIFCAGCLFGTCTPTLELGGKKLDVFKAALEDVVEFSRVSVAAGFLFRFSQRETRVS</sequence>
<dbReference type="PANTHER" id="PTHR46652:SF3">
    <property type="entry name" value="LEUCINE-RICH REPEAT-CONTAINING PROTEIN 9"/>
    <property type="match status" value="1"/>
</dbReference>
<dbReference type="InParanoid" id="A0A2R5GGK3"/>
<proteinExistence type="predicted"/>
<dbReference type="SUPFAM" id="SSF52058">
    <property type="entry name" value="L domain-like"/>
    <property type="match status" value="1"/>
</dbReference>
<evidence type="ECO:0000256" key="1">
    <source>
        <dbReference type="ARBA" id="ARBA00022614"/>
    </source>
</evidence>
<keyword evidence="1" id="KW-0433">Leucine-rich repeat</keyword>
<dbReference type="EMBL" id="BEYU01000030">
    <property type="protein sequence ID" value="GBG27391.1"/>
    <property type="molecule type" value="Genomic_DNA"/>
</dbReference>
<dbReference type="CDD" id="cd21340">
    <property type="entry name" value="PPP1R42"/>
    <property type="match status" value="1"/>
</dbReference>
<dbReference type="Pfam" id="PF12799">
    <property type="entry name" value="LRR_4"/>
    <property type="match status" value="1"/>
</dbReference>
<evidence type="ECO:0000313" key="4">
    <source>
        <dbReference type="Proteomes" id="UP000241890"/>
    </source>
</evidence>
<dbReference type="InterPro" id="IPR032675">
    <property type="entry name" value="LRR_dom_sf"/>
</dbReference>
<evidence type="ECO:0000313" key="3">
    <source>
        <dbReference type="EMBL" id="GBG27391.1"/>
    </source>
</evidence>
<dbReference type="AlphaFoldDB" id="A0A2R5GGK3"/>
<accession>A0A2R5GGK3</accession>
<keyword evidence="2" id="KW-0677">Repeat</keyword>
<dbReference type="OrthoDB" id="10262005at2759"/>
<dbReference type="SMART" id="SM00365">
    <property type="entry name" value="LRR_SD22"/>
    <property type="match status" value="4"/>
</dbReference>
<gene>
    <name evidence="3" type="ORF">FCC1311_036132</name>
</gene>
<reference evidence="3 4" key="1">
    <citation type="submission" date="2017-12" db="EMBL/GenBank/DDBJ databases">
        <title>Sequencing, de novo assembly and annotation of complete genome of a new Thraustochytrid species, strain FCC1311.</title>
        <authorList>
            <person name="Sedici K."/>
            <person name="Godart F."/>
            <person name="Aiese Cigliano R."/>
            <person name="Sanseverino W."/>
            <person name="Barakat M."/>
            <person name="Ortet P."/>
            <person name="Marechal E."/>
            <person name="Cagnac O."/>
            <person name="Amato A."/>
        </authorList>
    </citation>
    <scope>NUCLEOTIDE SEQUENCE [LARGE SCALE GENOMIC DNA]</scope>
</reference>